<dbReference type="Pfam" id="PF19909">
    <property type="entry name" value="DUF6382"/>
    <property type="match status" value="1"/>
</dbReference>
<keyword evidence="1" id="KW-0812">Transmembrane</keyword>
<proteinExistence type="predicted"/>
<dbReference type="EMBL" id="FQZO01000005">
    <property type="protein sequence ID" value="SHJ42173.1"/>
    <property type="molecule type" value="Genomic_DNA"/>
</dbReference>
<dbReference type="InterPro" id="IPR008984">
    <property type="entry name" value="SMAD_FHA_dom_sf"/>
</dbReference>
<sequence length="494" mass="56342">MNYSNIIESIELTEDKYLTVAVKDDVLIDNSQFSMINSGRSNLINCTKDRYEENTLLYYIGNYISLNKYILENSFDFQSLKSLLLKLTNEVSLIMGKKLTLSNAILYLNYIFIDTYTNEIKLIYIPATRSEEPKEGTGNFQKLLKDIINNIDASNSDVLMGFIINHTNLKDFDLESFQNKLKTINYENSWSSNSIKNSGIFTFITTVSCVFIFCILIPLIGNLLKISFIKEYINYYSVAIFCMFFIIASVTALIITMLMENKKVKKQEVMIKKNNSVESREKINTQLKSNSKPKDIITPSGEINITNLNPNFTGSVIKEEKSNTGSFGNKEYNPMEASSLNINAETHNNTSMLINESNEKNNNESILYGNKNVLFNTENIEASGTQLLFQGEYNALPYLIKKDNSSIIDRIYIDKTFFTVGRSKESSNLTIEEKSISKQHAIIKKVNSDYFIIDKNSSNGTYVNGNRLQPESQYKLGNGDVITFAKQAYEFFDR</sequence>
<dbReference type="Proteomes" id="UP000184080">
    <property type="component" value="Unassembled WGS sequence"/>
</dbReference>
<keyword evidence="4" id="KW-1185">Reference proteome</keyword>
<dbReference type="SUPFAM" id="SSF49879">
    <property type="entry name" value="SMAD/FHA domain"/>
    <property type="match status" value="1"/>
</dbReference>
<dbReference type="CDD" id="cd00060">
    <property type="entry name" value="FHA"/>
    <property type="match status" value="1"/>
</dbReference>
<feature type="transmembrane region" description="Helical" evidence="1">
    <location>
        <begin position="200"/>
        <end position="221"/>
    </location>
</feature>
<dbReference type="AlphaFoldDB" id="A0A1M6J647"/>
<dbReference type="PANTHER" id="PTHR23308">
    <property type="entry name" value="NUCLEAR INHIBITOR OF PROTEIN PHOSPHATASE-1"/>
    <property type="match status" value="1"/>
</dbReference>
<protein>
    <submittedName>
        <fullName evidence="3">FHA domain-containing protein</fullName>
    </submittedName>
</protein>
<evidence type="ECO:0000313" key="4">
    <source>
        <dbReference type="Proteomes" id="UP000184080"/>
    </source>
</evidence>
<dbReference type="OrthoDB" id="9783862at2"/>
<dbReference type="PROSITE" id="PS50006">
    <property type="entry name" value="FHA_DOMAIN"/>
    <property type="match status" value="1"/>
</dbReference>
<feature type="domain" description="FHA" evidence="2">
    <location>
        <begin position="418"/>
        <end position="468"/>
    </location>
</feature>
<feature type="transmembrane region" description="Helical" evidence="1">
    <location>
        <begin position="233"/>
        <end position="258"/>
    </location>
</feature>
<dbReference type="InterPro" id="IPR050923">
    <property type="entry name" value="Cell_Proc_Reg/RNA_Proc"/>
</dbReference>
<dbReference type="SMART" id="SM00240">
    <property type="entry name" value="FHA"/>
    <property type="match status" value="1"/>
</dbReference>
<name>A0A1M6J647_9CLOT</name>
<reference evidence="3 4" key="1">
    <citation type="submission" date="2016-11" db="EMBL/GenBank/DDBJ databases">
        <authorList>
            <person name="Jaros S."/>
            <person name="Januszkiewicz K."/>
            <person name="Wedrychowicz H."/>
        </authorList>
    </citation>
    <scope>NUCLEOTIDE SEQUENCE [LARGE SCALE GENOMIC DNA]</scope>
    <source>
        <strain evidence="3 4">DSM 21864</strain>
    </source>
</reference>
<organism evidence="3 4">
    <name type="scientific">Clostridium amylolyticum</name>
    <dbReference type="NCBI Taxonomy" id="1121298"/>
    <lineage>
        <taxon>Bacteria</taxon>
        <taxon>Bacillati</taxon>
        <taxon>Bacillota</taxon>
        <taxon>Clostridia</taxon>
        <taxon>Eubacteriales</taxon>
        <taxon>Clostridiaceae</taxon>
        <taxon>Clostridium</taxon>
    </lineage>
</organism>
<dbReference type="Gene3D" id="2.60.200.20">
    <property type="match status" value="1"/>
</dbReference>
<evidence type="ECO:0000256" key="1">
    <source>
        <dbReference type="SAM" id="Phobius"/>
    </source>
</evidence>
<accession>A0A1M6J647</accession>
<keyword evidence="1" id="KW-0472">Membrane</keyword>
<dbReference type="InterPro" id="IPR000253">
    <property type="entry name" value="FHA_dom"/>
</dbReference>
<dbReference type="InterPro" id="IPR045962">
    <property type="entry name" value="DUF6382"/>
</dbReference>
<dbReference type="Pfam" id="PF00498">
    <property type="entry name" value="FHA"/>
    <property type="match status" value="1"/>
</dbReference>
<dbReference type="RefSeq" id="WP_073008265.1">
    <property type="nucleotide sequence ID" value="NZ_FQZO01000005.1"/>
</dbReference>
<dbReference type="STRING" id="1121298.SAMN05444401_2963"/>
<evidence type="ECO:0000313" key="3">
    <source>
        <dbReference type="EMBL" id="SHJ42173.1"/>
    </source>
</evidence>
<gene>
    <name evidence="3" type="ORF">SAMN05444401_2963</name>
</gene>
<keyword evidence="1" id="KW-1133">Transmembrane helix</keyword>
<evidence type="ECO:0000259" key="2">
    <source>
        <dbReference type="PROSITE" id="PS50006"/>
    </source>
</evidence>